<feature type="compositionally biased region" description="Acidic residues" evidence="7">
    <location>
        <begin position="1"/>
        <end position="32"/>
    </location>
</feature>
<evidence type="ECO:0000256" key="6">
    <source>
        <dbReference type="HAMAP-Rule" id="MF_00337"/>
    </source>
</evidence>
<name>A0A542X8Z2_9MICO</name>
<accession>A0A542X8Z2</accession>
<dbReference type="SUPFAM" id="SSF116842">
    <property type="entry name" value="XseB-like"/>
    <property type="match status" value="1"/>
</dbReference>
<evidence type="ECO:0000313" key="8">
    <source>
        <dbReference type="EMBL" id="TQL32298.1"/>
    </source>
</evidence>
<comment type="caution">
    <text evidence="8">The sequence shown here is derived from an EMBL/GenBank/DDBJ whole genome shotgun (WGS) entry which is preliminary data.</text>
</comment>
<proteinExistence type="inferred from homology"/>
<dbReference type="NCBIfam" id="TIGR01280">
    <property type="entry name" value="xseB"/>
    <property type="match status" value="1"/>
</dbReference>
<comment type="catalytic activity">
    <reaction evidence="6">
        <text>Exonucleolytic cleavage in either 5'- to 3'- or 3'- to 5'-direction to yield nucleoside 5'-phosphates.</text>
        <dbReference type="EC" id="3.1.11.6"/>
    </reaction>
</comment>
<dbReference type="EC" id="3.1.11.6" evidence="6"/>
<reference evidence="8 9" key="1">
    <citation type="submission" date="2019-06" db="EMBL/GenBank/DDBJ databases">
        <title>Sequencing the genomes of 1000 actinobacteria strains.</title>
        <authorList>
            <person name="Klenk H.-P."/>
        </authorList>
    </citation>
    <scope>NUCLEOTIDE SEQUENCE [LARGE SCALE GENOMIC DNA]</scope>
    <source>
        <strain evidence="8 9">DSM 24617</strain>
    </source>
</reference>
<keyword evidence="4 6" id="KW-0378">Hydrolase</keyword>
<dbReference type="GO" id="GO:0009318">
    <property type="term" value="C:exodeoxyribonuclease VII complex"/>
    <property type="evidence" value="ECO:0007669"/>
    <property type="project" value="UniProtKB-UniRule"/>
</dbReference>
<feature type="compositionally biased region" description="Acidic residues" evidence="7">
    <location>
        <begin position="39"/>
        <end position="51"/>
    </location>
</feature>
<dbReference type="AlphaFoldDB" id="A0A542X8Z2"/>
<keyword evidence="9" id="KW-1185">Reference proteome</keyword>
<dbReference type="InterPro" id="IPR037004">
    <property type="entry name" value="Exonuc_VII_ssu_sf"/>
</dbReference>
<organism evidence="8 9">
    <name type="scientific">Barrientosiimonas humi</name>
    <dbReference type="NCBI Taxonomy" id="999931"/>
    <lineage>
        <taxon>Bacteria</taxon>
        <taxon>Bacillati</taxon>
        <taxon>Actinomycetota</taxon>
        <taxon>Actinomycetes</taxon>
        <taxon>Micrococcales</taxon>
        <taxon>Dermacoccaceae</taxon>
        <taxon>Barrientosiimonas</taxon>
    </lineage>
</organism>
<evidence type="ECO:0000256" key="3">
    <source>
        <dbReference type="ARBA" id="ARBA00022722"/>
    </source>
</evidence>
<keyword evidence="2 6" id="KW-0963">Cytoplasm</keyword>
<protein>
    <recommendedName>
        <fullName evidence="6">Exodeoxyribonuclease 7 small subunit</fullName>
        <ecNumber evidence="6">3.1.11.6</ecNumber>
    </recommendedName>
    <alternativeName>
        <fullName evidence="6">Exodeoxyribonuclease VII small subunit</fullName>
        <shortName evidence="6">Exonuclease VII small subunit</shortName>
    </alternativeName>
</protein>
<dbReference type="Proteomes" id="UP000318336">
    <property type="component" value="Unassembled WGS sequence"/>
</dbReference>
<dbReference type="GO" id="GO:0005829">
    <property type="term" value="C:cytosol"/>
    <property type="evidence" value="ECO:0007669"/>
    <property type="project" value="TreeGrafter"/>
</dbReference>
<dbReference type="GO" id="GO:0008855">
    <property type="term" value="F:exodeoxyribonuclease VII activity"/>
    <property type="evidence" value="ECO:0007669"/>
    <property type="project" value="UniProtKB-UniRule"/>
</dbReference>
<gene>
    <name evidence="6" type="primary">xseB</name>
    <name evidence="8" type="ORF">FB554_0419</name>
</gene>
<dbReference type="NCBIfam" id="NF002139">
    <property type="entry name" value="PRK00977.1-3"/>
    <property type="match status" value="1"/>
</dbReference>
<dbReference type="GO" id="GO:0006308">
    <property type="term" value="P:DNA catabolic process"/>
    <property type="evidence" value="ECO:0007669"/>
    <property type="project" value="UniProtKB-UniRule"/>
</dbReference>
<evidence type="ECO:0000313" key="9">
    <source>
        <dbReference type="Proteomes" id="UP000318336"/>
    </source>
</evidence>
<evidence type="ECO:0000256" key="4">
    <source>
        <dbReference type="ARBA" id="ARBA00022801"/>
    </source>
</evidence>
<keyword evidence="3 6" id="KW-0540">Nuclease</keyword>
<dbReference type="PANTHER" id="PTHR34137">
    <property type="entry name" value="EXODEOXYRIBONUCLEASE 7 SMALL SUBUNIT"/>
    <property type="match status" value="1"/>
</dbReference>
<comment type="function">
    <text evidence="6">Bidirectionally degrades single-stranded DNA into large acid-insoluble oligonucleotides, which are then degraded further into small acid-soluble oligonucleotides.</text>
</comment>
<evidence type="ECO:0000256" key="5">
    <source>
        <dbReference type="ARBA" id="ARBA00022839"/>
    </source>
</evidence>
<dbReference type="HAMAP" id="MF_00337">
    <property type="entry name" value="Exonuc_7_S"/>
    <property type="match status" value="1"/>
</dbReference>
<dbReference type="OrthoDB" id="5244334at2"/>
<evidence type="ECO:0000256" key="1">
    <source>
        <dbReference type="ARBA" id="ARBA00009998"/>
    </source>
</evidence>
<comment type="similarity">
    <text evidence="1 6">Belongs to the XseB family.</text>
</comment>
<dbReference type="Gene3D" id="1.10.287.1040">
    <property type="entry name" value="Exonuclease VII, small subunit"/>
    <property type="match status" value="1"/>
</dbReference>
<dbReference type="PANTHER" id="PTHR34137:SF1">
    <property type="entry name" value="EXODEOXYRIBONUCLEASE 7 SMALL SUBUNIT"/>
    <property type="match status" value="1"/>
</dbReference>
<dbReference type="InterPro" id="IPR003761">
    <property type="entry name" value="Exonuc_VII_S"/>
</dbReference>
<evidence type="ECO:0000256" key="7">
    <source>
        <dbReference type="SAM" id="MobiDB-lite"/>
    </source>
</evidence>
<comment type="subunit">
    <text evidence="6">Heterooligomer composed of large and small subunits.</text>
</comment>
<dbReference type="RefSeq" id="WP_142004418.1">
    <property type="nucleotide sequence ID" value="NZ_CAJTBP010000001.1"/>
</dbReference>
<sequence length="110" mass="11677">MADPDESDETLDDTGLDDGGDLDDASLGDADDPAVGSEGSDDEADADIADLSYEDARDELVSIVSKLEGGSAGLDESMRLWERGEKLAAHCQRRLDSAEQRLDAATTDEE</sequence>
<feature type="region of interest" description="Disordered" evidence="7">
    <location>
        <begin position="1"/>
        <end position="51"/>
    </location>
</feature>
<dbReference type="EMBL" id="VFOK01000001">
    <property type="protein sequence ID" value="TQL32298.1"/>
    <property type="molecule type" value="Genomic_DNA"/>
</dbReference>
<dbReference type="Pfam" id="PF02609">
    <property type="entry name" value="Exonuc_VII_S"/>
    <property type="match status" value="1"/>
</dbReference>
<keyword evidence="5 6" id="KW-0269">Exonuclease</keyword>
<evidence type="ECO:0000256" key="2">
    <source>
        <dbReference type="ARBA" id="ARBA00022490"/>
    </source>
</evidence>
<comment type="subcellular location">
    <subcellularLocation>
        <location evidence="6">Cytoplasm</location>
    </subcellularLocation>
</comment>